<dbReference type="SUPFAM" id="SSF55545">
    <property type="entry name" value="beta-N-acetylhexosaminidase-like domain"/>
    <property type="match status" value="1"/>
</dbReference>
<dbReference type="GO" id="GO:0004563">
    <property type="term" value="F:beta-N-acetylhexosaminidase activity"/>
    <property type="evidence" value="ECO:0007669"/>
    <property type="project" value="UniProtKB-EC"/>
</dbReference>
<dbReference type="InterPro" id="IPR015882">
    <property type="entry name" value="HEX_bac_N"/>
</dbReference>
<dbReference type="EC" id="3.2.1.52" evidence="3"/>
<dbReference type="InterPro" id="IPR025705">
    <property type="entry name" value="Beta_hexosaminidase_sua/sub"/>
</dbReference>
<dbReference type="PANTHER" id="PTHR22600:SF57">
    <property type="entry name" value="BETA-N-ACETYLHEXOSAMINIDASE"/>
    <property type="match status" value="1"/>
</dbReference>
<evidence type="ECO:0000256" key="5">
    <source>
        <dbReference type="ARBA" id="ARBA00023295"/>
    </source>
</evidence>
<dbReference type="PRINTS" id="PR00738">
    <property type="entry name" value="GLHYDRLASE20"/>
</dbReference>
<dbReference type="Pfam" id="PF13290">
    <property type="entry name" value="CHB_HEX_C_1"/>
    <property type="match status" value="1"/>
</dbReference>
<evidence type="ECO:0000256" key="2">
    <source>
        <dbReference type="ARBA" id="ARBA00006285"/>
    </source>
</evidence>
<evidence type="ECO:0000313" key="11">
    <source>
        <dbReference type="EMBL" id="PXV57169.1"/>
    </source>
</evidence>
<dbReference type="Pfam" id="PF00728">
    <property type="entry name" value="Glyco_hydro_20"/>
    <property type="match status" value="1"/>
</dbReference>
<dbReference type="SUPFAM" id="SSF49785">
    <property type="entry name" value="Galactose-binding domain-like"/>
    <property type="match status" value="1"/>
</dbReference>
<dbReference type="GO" id="GO:0016020">
    <property type="term" value="C:membrane"/>
    <property type="evidence" value="ECO:0007669"/>
    <property type="project" value="TreeGrafter"/>
</dbReference>
<dbReference type="Gene3D" id="3.20.20.80">
    <property type="entry name" value="Glycosidases"/>
    <property type="match status" value="1"/>
</dbReference>
<dbReference type="Proteomes" id="UP000247973">
    <property type="component" value="Unassembled WGS sequence"/>
</dbReference>
<dbReference type="SUPFAM" id="SSF51445">
    <property type="entry name" value="(Trans)glycosidases"/>
    <property type="match status" value="1"/>
</dbReference>
<evidence type="ECO:0000259" key="9">
    <source>
        <dbReference type="Pfam" id="PF02838"/>
    </source>
</evidence>
<comment type="caution">
    <text evidence="11">The sequence shown here is derived from an EMBL/GenBank/DDBJ whole genome shotgun (WGS) entry which is preliminary data.</text>
</comment>
<comment type="catalytic activity">
    <reaction evidence="1">
        <text>Hydrolysis of terminal non-reducing N-acetyl-D-hexosamine residues in N-acetyl-beta-D-hexosaminides.</text>
        <dbReference type="EC" id="3.2.1.52"/>
    </reaction>
</comment>
<dbReference type="GO" id="GO:0005975">
    <property type="term" value="P:carbohydrate metabolic process"/>
    <property type="evidence" value="ECO:0007669"/>
    <property type="project" value="InterPro"/>
</dbReference>
<dbReference type="InterPro" id="IPR029018">
    <property type="entry name" value="Hex-like_dom2"/>
</dbReference>
<keyword evidence="4" id="KW-0378">Hydrolase</keyword>
<accession>A0A2V3PH88</accession>
<evidence type="ECO:0000256" key="1">
    <source>
        <dbReference type="ARBA" id="ARBA00001231"/>
    </source>
</evidence>
<dbReference type="OrthoDB" id="1090159at2"/>
<feature type="domain" description="GH29D-like beta-sandwich" evidence="10">
    <location>
        <begin position="545"/>
        <end position="602"/>
    </location>
</feature>
<keyword evidence="5" id="KW-0326">Glycosidase</keyword>
<sequence>MSNTNRLFSTLCLLLLGFSFIGNAQNKTNPIQIIPQPNEVEVGKGSFQWNKKTTILVTNDNEEIKQLADYLAQVLSNITHTKVEVKKGNINSSNALILNLGKGENKESYKLDIDKNKIVIEAPQPAGVFYGIQSLLQMIPIEGGQFALQSVKISDSPRFAYRGMHLDVSRHFFTKDEVKKYIDLLAMYKFNYFHWHLTDGTGWRIEIKKYPLLTQKTAFRAQATWTEFGKEGKKFVDEDTPNAYGGYYTQDDVREVVAYAASKFITTIPEIEMPAHSEEVFVAYPQLSCSGVPYVDSDFCIGNEDTFSFLENVLDEVISLFPSKEIHIGGDEASKTAWKTCPKCQKRMADNNLKDVDELQSYFIKRISNHLTARGRNLVGWDEIIDGGLAADATVMVWRGKSKGDVAAQHGNRVIMTPGSHCYFDSYQGNPMTEPEAIGGYLPLRKVYSFEVVSPTDSLAHLYWGGQANLWAEHIPTFQHIEYMAFPRAIALAEALWSKPENRSWDDFKSRLVHQFPRLDKLNVNYYKPAFELEMVEKVDTIRKTVEIRFENEQNSPLIRYTLDGTTPTNESAIYTEPFTVDRMVNINAAIMVNGQPQEPTFKRKSGYHSGIGKKVIYNTKWDSYPAGGETALIDGYSGSFTYSDDHWQGFTSDMDVTVDMGSVVILNSLSTNFMQLIGPGVFLPQYVEVSLSSDGVNFEKAFRIDNDLPKDYSRLFIRDFTGSLGNKEARYIRVFAKHAEGFLFLDELIIN</sequence>
<organism evidence="11 12">
    <name type="scientific">Dysgonomonas alginatilytica</name>
    <dbReference type="NCBI Taxonomy" id="1605892"/>
    <lineage>
        <taxon>Bacteria</taxon>
        <taxon>Pseudomonadati</taxon>
        <taxon>Bacteroidota</taxon>
        <taxon>Bacteroidia</taxon>
        <taxon>Bacteroidales</taxon>
        <taxon>Dysgonomonadaceae</taxon>
        <taxon>Dysgonomonas</taxon>
    </lineage>
</organism>
<evidence type="ECO:0000256" key="3">
    <source>
        <dbReference type="ARBA" id="ARBA00012663"/>
    </source>
</evidence>
<dbReference type="InterPro" id="IPR059177">
    <property type="entry name" value="GH29D-like_dom"/>
</dbReference>
<reference evidence="11 12" key="1">
    <citation type="submission" date="2018-03" db="EMBL/GenBank/DDBJ databases">
        <title>Genomic Encyclopedia of Archaeal and Bacterial Type Strains, Phase II (KMG-II): from individual species to whole genera.</title>
        <authorList>
            <person name="Goeker M."/>
        </authorList>
    </citation>
    <scope>NUCLEOTIDE SEQUENCE [LARGE SCALE GENOMIC DNA]</scope>
    <source>
        <strain evidence="11 12">DSM 100214</strain>
    </source>
</reference>
<feature type="chain" id="PRO_5016036839" description="beta-N-acetylhexosaminidase" evidence="7">
    <location>
        <begin position="25"/>
        <end position="752"/>
    </location>
</feature>
<comment type="similarity">
    <text evidence="2">Belongs to the glycosyl hydrolase 20 family.</text>
</comment>
<keyword evidence="7" id="KW-0732">Signal</keyword>
<evidence type="ECO:0000313" key="12">
    <source>
        <dbReference type="Proteomes" id="UP000247973"/>
    </source>
</evidence>
<evidence type="ECO:0000256" key="6">
    <source>
        <dbReference type="PIRSR" id="PIRSR625705-1"/>
    </source>
</evidence>
<feature type="domain" description="Beta-hexosaminidase bacterial type N-terminal" evidence="9">
    <location>
        <begin position="31"/>
        <end position="155"/>
    </location>
</feature>
<evidence type="ECO:0000256" key="7">
    <source>
        <dbReference type="SAM" id="SignalP"/>
    </source>
</evidence>
<dbReference type="AlphaFoldDB" id="A0A2V3PH88"/>
<evidence type="ECO:0000259" key="8">
    <source>
        <dbReference type="Pfam" id="PF00728"/>
    </source>
</evidence>
<dbReference type="EMBL" id="QICL01000053">
    <property type="protein sequence ID" value="PXV57169.1"/>
    <property type="molecule type" value="Genomic_DNA"/>
</dbReference>
<dbReference type="Pfam" id="PF02838">
    <property type="entry name" value="Glyco_hydro_20b"/>
    <property type="match status" value="1"/>
</dbReference>
<feature type="domain" description="Glycoside hydrolase family 20 catalytic" evidence="8">
    <location>
        <begin position="159"/>
        <end position="499"/>
    </location>
</feature>
<dbReference type="Gene3D" id="3.30.379.10">
    <property type="entry name" value="Chitobiase/beta-hexosaminidase domain 2-like"/>
    <property type="match status" value="1"/>
</dbReference>
<name>A0A2V3PH88_9BACT</name>
<dbReference type="InterPro" id="IPR017853">
    <property type="entry name" value="GH"/>
</dbReference>
<dbReference type="RefSeq" id="WP_110312731.1">
    <property type="nucleotide sequence ID" value="NZ_QICL01000053.1"/>
</dbReference>
<feature type="signal peptide" evidence="7">
    <location>
        <begin position="1"/>
        <end position="24"/>
    </location>
</feature>
<dbReference type="Gene3D" id="2.60.120.260">
    <property type="entry name" value="Galactose-binding domain-like"/>
    <property type="match status" value="1"/>
</dbReference>
<evidence type="ECO:0000256" key="4">
    <source>
        <dbReference type="ARBA" id="ARBA00022801"/>
    </source>
</evidence>
<keyword evidence="12" id="KW-1185">Reference proteome</keyword>
<dbReference type="GO" id="GO:0030203">
    <property type="term" value="P:glycosaminoglycan metabolic process"/>
    <property type="evidence" value="ECO:0007669"/>
    <property type="project" value="TreeGrafter"/>
</dbReference>
<proteinExistence type="inferred from homology"/>
<protein>
    <recommendedName>
        <fullName evidence="3">beta-N-acetylhexosaminidase</fullName>
        <ecNumber evidence="3">3.2.1.52</ecNumber>
    </recommendedName>
</protein>
<evidence type="ECO:0000259" key="10">
    <source>
        <dbReference type="Pfam" id="PF13290"/>
    </source>
</evidence>
<dbReference type="InterPro" id="IPR015883">
    <property type="entry name" value="Glyco_hydro_20_cat"/>
</dbReference>
<dbReference type="InterPro" id="IPR008979">
    <property type="entry name" value="Galactose-bd-like_sf"/>
</dbReference>
<gene>
    <name evidence="11" type="ORF">CLV62_1535</name>
</gene>
<feature type="active site" description="Proton donor" evidence="6">
    <location>
        <position position="332"/>
    </location>
</feature>
<dbReference type="PANTHER" id="PTHR22600">
    <property type="entry name" value="BETA-HEXOSAMINIDASE"/>
    <property type="match status" value="1"/>
</dbReference>
<dbReference type="CDD" id="cd06563">
    <property type="entry name" value="GH20_chitobiase-like"/>
    <property type="match status" value="1"/>
</dbReference>